<keyword evidence="8" id="KW-1185">Reference proteome</keyword>
<dbReference type="Pfam" id="PF00440">
    <property type="entry name" value="TetR_N"/>
    <property type="match status" value="1"/>
</dbReference>
<evidence type="ECO:0000313" key="7">
    <source>
        <dbReference type="EMBL" id="PWK35022.1"/>
    </source>
</evidence>
<sequence>MTRNTPTVAEPPPAPTTQPDSTPTPARTTYRHGDLRRALLDAGIDLARAGGPEAIVLREATRRAGVVPNAAYRHFANRQDLLEAVRAAALSQLAMEMEAAMEAERATVSPEDEQVDAADAADAATRARAMLRAVGRGYLRYAQRETGLFRTAFSVREQARQVEEEADPAKAGNSGLNPFQLLSAALDGLVTAGLLSSGRRRGAEYLAWAAVHGLAMLALDGPLHGRPAEEIDALSQRLLEMVEQGL</sequence>
<dbReference type="SUPFAM" id="SSF48498">
    <property type="entry name" value="Tetracyclin repressor-like, C-terminal domain"/>
    <property type="match status" value="1"/>
</dbReference>
<dbReference type="GO" id="GO:0003677">
    <property type="term" value="F:DNA binding"/>
    <property type="evidence" value="ECO:0007669"/>
    <property type="project" value="UniProtKB-UniRule"/>
</dbReference>
<dbReference type="InterPro" id="IPR036271">
    <property type="entry name" value="Tet_transcr_reg_TetR-rel_C_sf"/>
</dbReference>
<organism evidence="7 8">
    <name type="scientific">Cupriavidus plantarum</name>
    <dbReference type="NCBI Taxonomy" id="942865"/>
    <lineage>
        <taxon>Bacteria</taxon>
        <taxon>Pseudomonadati</taxon>
        <taxon>Pseudomonadota</taxon>
        <taxon>Betaproteobacteria</taxon>
        <taxon>Burkholderiales</taxon>
        <taxon>Burkholderiaceae</taxon>
        <taxon>Cupriavidus</taxon>
    </lineage>
</organism>
<feature type="domain" description="HTH tetR-type" evidence="6">
    <location>
        <begin position="33"/>
        <end position="93"/>
    </location>
</feature>
<evidence type="ECO:0000256" key="5">
    <source>
        <dbReference type="SAM" id="MobiDB-lite"/>
    </source>
</evidence>
<evidence type="ECO:0000256" key="2">
    <source>
        <dbReference type="ARBA" id="ARBA00023125"/>
    </source>
</evidence>
<feature type="compositionally biased region" description="Low complexity" evidence="5">
    <location>
        <begin position="17"/>
        <end position="26"/>
    </location>
</feature>
<dbReference type="SUPFAM" id="SSF46689">
    <property type="entry name" value="Homeodomain-like"/>
    <property type="match status" value="1"/>
</dbReference>
<dbReference type="Proteomes" id="UP000245754">
    <property type="component" value="Unassembled WGS sequence"/>
</dbReference>
<dbReference type="AlphaFoldDB" id="A0A316ETI3"/>
<evidence type="ECO:0000259" key="6">
    <source>
        <dbReference type="PROSITE" id="PS50977"/>
    </source>
</evidence>
<dbReference type="Pfam" id="PF13305">
    <property type="entry name" value="TetR_C_33"/>
    <property type="match status" value="1"/>
</dbReference>
<proteinExistence type="predicted"/>
<keyword evidence="1" id="KW-0805">Transcription regulation</keyword>
<accession>A0A316ETI3</accession>
<evidence type="ECO:0000313" key="8">
    <source>
        <dbReference type="Proteomes" id="UP000245754"/>
    </source>
</evidence>
<keyword evidence="3" id="KW-0804">Transcription</keyword>
<dbReference type="InterPro" id="IPR025996">
    <property type="entry name" value="MT1864/Rv1816-like_C"/>
</dbReference>
<evidence type="ECO:0000256" key="1">
    <source>
        <dbReference type="ARBA" id="ARBA00023015"/>
    </source>
</evidence>
<reference evidence="7 8" key="1">
    <citation type="submission" date="2018-05" db="EMBL/GenBank/DDBJ databases">
        <title>Genomic Encyclopedia of Type Strains, Phase IV (KMG-V): Genome sequencing to study the core and pangenomes of soil and plant-associated prokaryotes.</title>
        <authorList>
            <person name="Whitman W."/>
        </authorList>
    </citation>
    <scope>NUCLEOTIDE SEQUENCE [LARGE SCALE GENOMIC DNA]</scope>
    <source>
        <strain evidence="7 8">SLV-132</strain>
    </source>
</reference>
<gene>
    <name evidence="7" type="ORF">C7419_102297</name>
</gene>
<comment type="caution">
    <text evidence="7">The sequence shown here is derived from an EMBL/GenBank/DDBJ whole genome shotgun (WGS) entry which is preliminary data.</text>
</comment>
<dbReference type="Gene3D" id="1.10.357.10">
    <property type="entry name" value="Tetracycline Repressor, domain 2"/>
    <property type="match status" value="1"/>
</dbReference>
<dbReference type="InterPro" id="IPR009057">
    <property type="entry name" value="Homeodomain-like_sf"/>
</dbReference>
<evidence type="ECO:0000256" key="3">
    <source>
        <dbReference type="ARBA" id="ARBA00023163"/>
    </source>
</evidence>
<dbReference type="EMBL" id="QGGT01000002">
    <property type="protein sequence ID" value="PWK35022.1"/>
    <property type="molecule type" value="Genomic_DNA"/>
</dbReference>
<dbReference type="InterPro" id="IPR001647">
    <property type="entry name" value="HTH_TetR"/>
</dbReference>
<name>A0A316ETI3_9BURK</name>
<dbReference type="PROSITE" id="PS50977">
    <property type="entry name" value="HTH_TETR_2"/>
    <property type="match status" value="1"/>
</dbReference>
<feature type="region of interest" description="Disordered" evidence="5">
    <location>
        <begin position="1"/>
        <end position="32"/>
    </location>
</feature>
<dbReference type="RefSeq" id="WP_109583144.1">
    <property type="nucleotide sequence ID" value="NZ_QGGT01000002.1"/>
</dbReference>
<evidence type="ECO:0000256" key="4">
    <source>
        <dbReference type="PROSITE-ProRule" id="PRU00335"/>
    </source>
</evidence>
<feature type="DNA-binding region" description="H-T-H motif" evidence="4">
    <location>
        <begin position="56"/>
        <end position="75"/>
    </location>
</feature>
<keyword evidence="2 4" id="KW-0238">DNA-binding</keyword>
<protein>
    <submittedName>
        <fullName evidence="7">TetR family transcriptional regulator</fullName>
    </submittedName>
</protein>